<keyword evidence="6 7" id="KW-0472">Membrane</keyword>
<feature type="transmembrane region" description="Helical" evidence="7">
    <location>
        <begin position="149"/>
        <end position="167"/>
    </location>
</feature>
<dbReference type="InterPro" id="IPR050367">
    <property type="entry name" value="APC_superfamily"/>
</dbReference>
<dbReference type="Pfam" id="PF13520">
    <property type="entry name" value="AA_permease_2"/>
    <property type="match status" value="1"/>
</dbReference>
<evidence type="ECO:0000256" key="2">
    <source>
        <dbReference type="ARBA" id="ARBA00022448"/>
    </source>
</evidence>
<dbReference type="InterPro" id="IPR002293">
    <property type="entry name" value="AA/rel_permease1"/>
</dbReference>
<feature type="transmembrane region" description="Helical" evidence="7">
    <location>
        <begin position="53"/>
        <end position="71"/>
    </location>
</feature>
<dbReference type="RefSeq" id="WP_126583264.1">
    <property type="nucleotide sequence ID" value="NZ_BIFR01000002.1"/>
</dbReference>
<dbReference type="Proteomes" id="UP000287352">
    <property type="component" value="Unassembled WGS sequence"/>
</dbReference>
<name>A0A402A9U1_9CHLR</name>
<dbReference type="Gene3D" id="1.20.1740.10">
    <property type="entry name" value="Amino acid/polyamine transporter I"/>
    <property type="match status" value="1"/>
</dbReference>
<feature type="transmembrane region" description="Helical" evidence="7">
    <location>
        <begin position="435"/>
        <end position="456"/>
    </location>
</feature>
<evidence type="ECO:0000256" key="5">
    <source>
        <dbReference type="ARBA" id="ARBA00022989"/>
    </source>
</evidence>
<organism evidence="8 9">
    <name type="scientific">Tengunoibacter tsumagoiensis</name>
    <dbReference type="NCBI Taxonomy" id="2014871"/>
    <lineage>
        <taxon>Bacteria</taxon>
        <taxon>Bacillati</taxon>
        <taxon>Chloroflexota</taxon>
        <taxon>Ktedonobacteria</taxon>
        <taxon>Ktedonobacterales</taxon>
        <taxon>Dictyobacteraceae</taxon>
        <taxon>Tengunoibacter</taxon>
    </lineage>
</organism>
<evidence type="ECO:0000256" key="3">
    <source>
        <dbReference type="ARBA" id="ARBA00022475"/>
    </source>
</evidence>
<feature type="transmembrane region" description="Helical" evidence="7">
    <location>
        <begin position="388"/>
        <end position="415"/>
    </location>
</feature>
<feature type="transmembrane region" description="Helical" evidence="7">
    <location>
        <begin position="256"/>
        <end position="278"/>
    </location>
</feature>
<sequence>MGAIIREVTTEATLSEKKKLRKEFRLFDMIFYTVAAIVGIDTLGVISTNGAQALTWLLISAVTFLFPYGLLTAELGSTFTQEGGVYEWCKMAGGRFFAALAATLYWISNPLWVGGTLSVTAITAIKTFWFGNPNIVWGGNPIVDACFEMLVALIFIWGTTWCAITSLHFGKWLTLIGSYVKIALFAVFVLLASTYFFGGHATGAHFTLKELIPSTDIGLIFSAILPALIFNWVGFELQNGASEEMINPQKDVPKSIIRAGLSTVLIYAIPIAVITFALPKDQLNNASGFLASFQLVATILPAPVAVTLGALVALGAIIAVASSGGSWLIGADRTMAISALDRNAPAFIGRFSSRYGTPIVVNTMSGIVATIAMGAAIAITAFSTDPNIGTLFSLVMGFSISTSTLSYLFIFPAYLILKYKYPNVKRVYEVPFGKLGAWIVTLLPFAYAALASYYLLIPTDATISKYTGITRLTYELTQFSPLIFIVLLTIVFFILGQREKKNKFVEIELNLDSVQLNEPILEGNAAALGD</sequence>
<evidence type="ECO:0000256" key="1">
    <source>
        <dbReference type="ARBA" id="ARBA00004651"/>
    </source>
</evidence>
<feature type="transmembrane region" description="Helical" evidence="7">
    <location>
        <begin position="359"/>
        <end position="382"/>
    </location>
</feature>
<dbReference type="PANTHER" id="PTHR42770">
    <property type="entry name" value="AMINO ACID TRANSPORTER-RELATED"/>
    <property type="match status" value="1"/>
</dbReference>
<dbReference type="GO" id="GO:0005886">
    <property type="term" value="C:plasma membrane"/>
    <property type="evidence" value="ECO:0007669"/>
    <property type="project" value="UniProtKB-SubCell"/>
</dbReference>
<dbReference type="EMBL" id="BIFR01000002">
    <property type="protein sequence ID" value="GCE15858.1"/>
    <property type="molecule type" value="Genomic_DNA"/>
</dbReference>
<evidence type="ECO:0000313" key="9">
    <source>
        <dbReference type="Proteomes" id="UP000287352"/>
    </source>
</evidence>
<protein>
    <submittedName>
        <fullName evidence="8">Putative amino acid permease</fullName>
    </submittedName>
</protein>
<keyword evidence="3" id="KW-1003">Cell membrane</keyword>
<feature type="transmembrane region" description="Helical" evidence="7">
    <location>
        <begin position="92"/>
        <end position="108"/>
    </location>
</feature>
<feature type="transmembrane region" description="Helical" evidence="7">
    <location>
        <begin position="476"/>
        <end position="495"/>
    </location>
</feature>
<keyword evidence="5 7" id="KW-1133">Transmembrane helix</keyword>
<dbReference type="OrthoDB" id="92719at2"/>
<comment type="caution">
    <text evidence="8">The sequence shown here is derived from an EMBL/GenBank/DDBJ whole genome shotgun (WGS) entry which is preliminary data.</text>
</comment>
<dbReference type="PIRSF" id="PIRSF006060">
    <property type="entry name" value="AA_transporter"/>
    <property type="match status" value="1"/>
</dbReference>
<proteinExistence type="predicted"/>
<evidence type="ECO:0000256" key="6">
    <source>
        <dbReference type="ARBA" id="ARBA00023136"/>
    </source>
</evidence>
<keyword evidence="9" id="KW-1185">Reference proteome</keyword>
<feature type="transmembrane region" description="Helical" evidence="7">
    <location>
        <begin position="217"/>
        <end position="235"/>
    </location>
</feature>
<gene>
    <name evidence="8" type="ORF">KTT_57170</name>
</gene>
<keyword evidence="2" id="KW-0813">Transport</keyword>
<feature type="transmembrane region" description="Helical" evidence="7">
    <location>
        <begin position="26"/>
        <end position="47"/>
    </location>
</feature>
<dbReference type="PANTHER" id="PTHR42770:SF15">
    <property type="entry name" value="GLUTAMATE_GAMMA-AMINOBUTYRATE ANTIPORTER-RELATED"/>
    <property type="match status" value="1"/>
</dbReference>
<evidence type="ECO:0000313" key="8">
    <source>
        <dbReference type="EMBL" id="GCE15858.1"/>
    </source>
</evidence>
<dbReference type="GO" id="GO:0022857">
    <property type="term" value="F:transmembrane transporter activity"/>
    <property type="evidence" value="ECO:0007669"/>
    <property type="project" value="InterPro"/>
</dbReference>
<evidence type="ECO:0000256" key="4">
    <source>
        <dbReference type="ARBA" id="ARBA00022692"/>
    </source>
</evidence>
<accession>A0A402A9U1</accession>
<feature type="transmembrane region" description="Helical" evidence="7">
    <location>
        <begin position="179"/>
        <end position="197"/>
    </location>
</feature>
<dbReference type="AlphaFoldDB" id="A0A402A9U1"/>
<keyword evidence="4 7" id="KW-0812">Transmembrane</keyword>
<feature type="transmembrane region" description="Helical" evidence="7">
    <location>
        <begin position="298"/>
        <end position="321"/>
    </location>
</feature>
<reference evidence="9" key="1">
    <citation type="submission" date="2018-12" db="EMBL/GenBank/DDBJ databases">
        <title>Tengunoibacter tsumagoiensis gen. nov., sp. nov., Dictyobacter kobayashii sp. nov., D. alpinus sp. nov., and D. joshuensis sp. nov. and description of Dictyobacteraceae fam. nov. within the order Ktedonobacterales isolated from Tengu-no-mugimeshi.</title>
        <authorList>
            <person name="Wang C.M."/>
            <person name="Zheng Y."/>
            <person name="Sakai Y."/>
            <person name="Toyoda A."/>
            <person name="Minakuchi Y."/>
            <person name="Abe K."/>
            <person name="Yokota A."/>
            <person name="Yabe S."/>
        </authorList>
    </citation>
    <scope>NUCLEOTIDE SEQUENCE [LARGE SCALE GENOMIC DNA]</scope>
    <source>
        <strain evidence="9">Uno3</strain>
    </source>
</reference>
<evidence type="ECO:0000256" key="7">
    <source>
        <dbReference type="SAM" id="Phobius"/>
    </source>
</evidence>
<comment type="subcellular location">
    <subcellularLocation>
        <location evidence="1">Cell membrane</location>
        <topology evidence="1">Multi-pass membrane protein</topology>
    </subcellularLocation>
</comment>